<dbReference type="EMBL" id="BKCJ010080054">
    <property type="protein sequence ID" value="GEW91432.1"/>
    <property type="molecule type" value="Genomic_DNA"/>
</dbReference>
<organism evidence="1">
    <name type="scientific">Tanacetum cinerariifolium</name>
    <name type="common">Dalmatian daisy</name>
    <name type="synonym">Chrysanthemum cinerariifolium</name>
    <dbReference type="NCBI Taxonomy" id="118510"/>
    <lineage>
        <taxon>Eukaryota</taxon>
        <taxon>Viridiplantae</taxon>
        <taxon>Streptophyta</taxon>
        <taxon>Embryophyta</taxon>
        <taxon>Tracheophyta</taxon>
        <taxon>Spermatophyta</taxon>
        <taxon>Magnoliopsida</taxon>
        <taxon>eudicotyledons</taxon>
        <taxon>Gunneridae</taxon>
        <taxon>Pentapetalae</taxon>
        <taxon>asterids</taxon>
        <taxon>campanulids</taxon>
        <taxon>Asterales</taxon>
        <taxon>Asteraceae</taxon>
        <taxon>Asteroideae</taxon>
        <taxon>Anthemideae</taxon>
        <taxon>Anthemidinae</taxon>
        <taxon>Tanacetum</taxon>
    </lineage>
</organism>
<proteinExistence type="predicted"/>
<accession>A0A699H3E1</accession>
<comment type="caution">
    <text evidence="1">The sequence shown here is derived from an EMBL/GenBank/DDBJ whole genome shotgun (WGS) entry which is preliminary data.</text>
</comment>
<gene>
    <name evidence="1" type="ORF">Tci_263408</name>
</gene>
<evidence type="ECO:0000313" key="1">
    <source>
        <dbReference type="EMBL" id="GEW91432.1"/>
    </source>
</evidence>
<dbReference type="AlphaFoldDB" id="A0A699H3E1"/>
<reference evidence="1" key="1">
    <citation type="journal article" date="2019" name="Sci. Rep.">
        <title>Draft genome of Tanacetum cinerariifolium, the natural source of mosquito coil.</title>
        <authorList>
            <person name="Yamashiro T."/>
            <person name="Shiraishi A."/>
            <person name="Satake H."/>
            <person name="Nakayama K."/>
        </authorList>
    </citation>
    <scope>NUCLEOTIDE SEQUENCE</scope>
</reference>
<name>A0A699H3E1_TANCI</name>
<sequence length="452" mass="51474">MSILAEFMILSVGDNRPPMLEKHLYDSWKSIMELYMQNKEHERMILEFVEHGLLIWPMIEENGVTRTKKYEELSATEKIQADAKVVLMANLSSYGLDVLSEVPHSENTHNDMLNQIVQYTNSFGQQDVMILSLFEQLSNQVANCNMVNKNNLIVNESLSAELERYKERVKLLEERQNVDLKLSVEQAFQLQTSHPNTDQSASSPVKIKAPQELPKEKVLVITSLKNNLRKFKGKDIVNNAAQVSNATTIAPGMYKLDPVTLAPKDKNNRETHIYYLKPTMEQAAILREIVKHAKSLNPLDGASYSACKYVKLIQELLGYVRDTCPDIHIPSEKLVDVTHIVSTKGKQLGSNTLIAPSSFSLVDLSIVKFDDDQIAKIMGYDNYQIWNITISRVYYIEGLGHNLFSVGQFCDLDLEVAFKKHMCFLRNCNAALRKEDRYVIIMAFHQSIVKKA</sequence>
<protein>
    <submittedName>
        <fullName evidence="1">Integrase, catalytic region, zinc finger, CCHC-type, peptidase aspartic, catalytic</fullName>
    </submittedName>
</protein>